<dbReference type="SUPFAM" id="SSF55874">
    <property type="entry name" value="ATPase domain of HSP90 chaperone/DNA topoisomerase II/histidine kinase"/>
    <property type="match status" value="1"/>
</dbReference>
<comment type="caution">
    <text evidence="1">The sequence shown here is derived from an EMBL/GenBank/DDBJ whole genome shotgun (WGS) entry which is preliminary data.</text>
</comment>
<evidence type="ECO:0000313" key="1">
    <source>
        <dbReference type="EMBL" id="GAI58583.1"/>
    </source>
</evidence>
<dbReference type="Gene3D" id="3.30.565.10">
    <property type="entry name" value="Histidine kinase-like ATPase, C-terminal domain"/>
    <property type="match status" value="1"/>
</dbReference>
<organism evidence="1">
    <name type="scientific">marine sediment metagenome</name>
    <dbReference type="NCBI Taxonomy" id="412755"/>
    <lineage>
        <taxon>unclassified sequences</taxon>
        <taxon>metagenomes</taxon>
        <taxon>ecological metagenomes</taxon>
    </lineage>
</organism>
<dbReference type="EMBL" id="BARV01035706">
    <property type="protein sequence ID" value="GAI58583.1"/>
    <property type="molecule type" value="Genomic_DNA"/>
</dbReference>
<gene>
    <name evidence="1" type="ORF">S06H3_55663</name>
</gene>
<dbReference type="Pfam" id="PF13589">
    <property type="entry name" value="HATPase_c_3"/>
    <property type="match status" value="1"/>
</dbReference>
<accession>X1PRY9</accession>
<dbReference type="AlphaFoldDB" id="X1PRY9"/>
<evidence type="ECO:0008006" key="2">
    <source>
        <dbReference type="Google" id="ProtNLM"/>
    </source>
</evidence>
<proteinExistence type="predicted"/>
<protein>
    <recommendedName>
        <fullName evidence="2">Histidine kinase/HSP90-like ATPase domain-containing protein</fullName>
    </recommendedName>
</protein>
<sequence length="234" mass="26895">RARLLVLLGEQLITNEVIAVVELIKNAYDADASKVEVLLDNVVEPSKGQIAVEDNGTGMSLDTILNVWLEPATDFRKRQREERKRTAEFARLPLGEKGVGRFAAHKLGNLVEVVTKDESGNHETVVTVNWREFEKDEYLDRIPVAWFTRDPEVFRDKAHGTRITIRDLRKQWTPRMIETLHVKLQALNSPFMDRKDFIVNVKAPEFAERLAKLPEVSEIVEKRVYSLEGYVDEN</sequence>
<name>X1PRY9_9ZZZZ</name>
<feature type="non-terminal residue" evidence="1">
    <location>
        <position position="234"/>
    </location>
</feature>
<dbReference type="InterPro" id="IPR036890">
    <property type="entry name" value="HATPase_C_sf"/>
</dbReference>
<reference evidence="1" key="1">
    <citation type="journal article" date="2014" name="Front. Microbiol.">
        <title>High frequency of phylogenetically diverse reductive dehalogenase-homologous genes in deep subseafloor sedimentary metagenomes.</title>
        <authorList>
            <person name="Kawai M."/>
            <person name="Futagami T."/>
            <person name="Toyoda A."/>
            <person name="Takaki Y."/>
            <person name="Nishi S."/>
            <person name="Hori S."/>
            <person name="Arai W."/>
            <person name="Tsubouchi T."/>
            <person name="Morono Y."/>
            <person name="Uchiyama I."/>
            <person name="Ito T."/>
            <person name="Fujiyama A."/>
            <person name="Inagaki F."/>
            <person name="Takami H."/>
        </authorList>
    </citation>
    <scope>NUCLEOTIDE SEQUENCE</scope>
    <source>
        <strain evidence="1">Expedition CK06-06</strain>
    </source>
</reference>
<feature type="non-terminal residue" evidence="1">
    <location>
        <position position="1"/>
    </location>
</feature>